<organism evidence="2 3">
    <name type="scientific">Heyndrickxia oleronia</name>
    <dbReference type="NCBI Taxonomy" id="38875"/>
    <lineage>
        <taxon>Bacteria</taxon>
        <taxon>Bacillati</taxon>
        <taxon>Bacillota</taxon>
        <taxon>Bacilli</taxon>
        <taxon>Bacillales</taxon>
        <taxon>Bacillaceae</taxon>
        <taxon>Heyndrickxia</taxon>
    </lineage>
</organism>
<dbReference type="Gene3D" id="2.10.230.10">
    <property type="entry name" value="Heat shock protein DnaJ, cysteine-rich domain"/>
    <property type="match status" value="1"/>
</dbReference>
<evidence type="ECO:0000313" key="3">
    <source>
        <dbReference type="Proteomes" id="UP000189761"/>
    </source>
</evidence>
<reference evidence="1" key="2">
    <citation type="submission" date="2023-03" db="EMBL/GenBank/DDBJ databases">
        <title>Bacterial isolates from washroom surfaces on a university campus.</title>
        <authorList>
            <person name="Holman D.B."/>
            <person name="Gzyl K.E."/>
            <person name="Taheri A.E."/>
        </authorList>
    </citation>
    <scope>NUCLEOTIDE SEQUENCE</scope>
    <source>
        <strain evidence="1">RD03</strain>
    </source>
</reference>
<dbReference type="Proteomes" id="UP000189761">
    <property type="component" value="Unassembled WGS sequence"/>
</dbReference>
<dbReference type="RefSeq" id="WP_058004408.1">
    <property type="nucleotide sequence ID" value="NZ_BOQX01000006.1"/>
</dbReference>
<proteinExistence type="predicted"/>
<dbReference type="GO" id="GO:0004177">
    <property type="term" value="F:aminopeptidase activity"/>
    <property type="evidence" value="ECO:0007669"/>
    <property type="project" value="UniProtKB-KW"/>
</dbReference>
<evidence type="ECO:0000313" key="1">
    <source>
        <dbReference type="EMBL" id="MDH5159658.1"/>
    </source>
</evidence>
<reference evidence="2 3" key="1">
    <citation type="submission" date="2017-01" db="EMBL/GenBank/DDBJ databases">
        <title>Draft genome sequence of Bacillus oleronius.</title>
        <authorList>
            <person name="Allam M."/>
        </authorList>
    </citation>
    <scope>NUCLEOTIDE SEQUENCE [LARGE SCALE GENOMIC DNA]</scope>
    <source>
        <strain evidence="2 3">DSM 9356</strain>
    </source>
</reference>
<dbReference type="EMBL" id="JAROYP010000001">
    <property type="protein sequence ID" value="MDH5159658.1"/>
    <property type="molecule type" value="Genomic_DNA"/>
</dbReference>
<keyword evidence="1" id="KW-0378">Hydrolase</keyword>
<name>A0A8E2LDL4_9BACI</name>
<dbReference type="GeneID" id="79869170"/>
<keyword evidence="1" id="KW-0031">Aminopeptidase</keyword>
<comment type="caution">
    <text evidence="2">The sequence shown here is derived from an EMBL/GenBank/DDBJ whole genome shotgun (WGS) entry which is preliminary data.</text>
</comment>
<keyword evidence="3" id="KW-1185">Reference proteome</keyword>
<dbReference type="Proteomes" id="UP001159179">
    <property type="component" value="Unassembled WGS sequence"/>
</dbReference>
<evidence type="ECO:0000313" key="2">
    <source>
        <dbReference type="EMBL" id="OOP66349.1"/>
    </source>
</evidence>
<dbReference type="AlphaFoldDB" id="A0A8E2LDL4"/>
<dbReference type="SUPFAM" id="SSF57938">
    <property type="entry name" value="DnaJ/Hsp40 cysteine-rich domain"/>
    <property type="match status" value="1"/>
</dbReference>
<dbReference type="EMBL" id="MTLA01000329">
    <property type="protein sequence ID" value="OOP66349.1"/>
    <property type="molecule type" value="Genomic_DNA"/>
</dbReference>
<sequence>MGLLNTFQEWASNRHEKMLANMESKGFCPDCRGKGINHLALSEYYYSTSIECPGCNGSGTFTDWASNSK</sequence>
<protein>
    <submittedName>
        <fullName evidence="1">Methionine aminopeptidase</fullName>
    </submittedName>
</protein>
<dbReference type="InterPro" id="IPR036410">
    <property type="entry name" value="HSP_DnaJ_Cys-rich_dom_sf"/>
</dbReference>
<keyword evidence="1" id="KW-0645">Protease</keyword>
<accession>A0A8E2LDL4</accession>
<gene>
    <name evidence="2" type="ORF">BWZ43_21495</name>
    <name evidence="1" type="ORF">P5X88_01845</name>
</gene>